<name>W7X5P1_TETTS</name>
<evidence type="ECO:0000313" key="3">
    <source>
        <dbReference type="Proteomes" id="UP000009168"/>
    </source>
</evidence>
<keyword evidence="1" id="KW-0472">Membrane</keyword>
<dbReference type="RefSeq" id="XP_012652770.1">
    <property type="nucleotide sequence ID" value="XM_012797316.1"/>
</dbReference>
<dbReference type="Proteomes" id="UP000009168">
    <property type="component" value="Unassembled WGS sequence"/>
</dbReference>
<dbReference type="GeneID" id="24439369"/>
<gene>
    <name evidence="2" type="ORF">TTHERM_000522098</name>
</gene>
<feature type="transmembrane region" description="Helical" evidence="1">
    <location>
        <begin position="21"/>
        <end position="48"/>
    </location>
</feature>
<dbReference type="InParanoid" id="W7X5P1"/>
<reference evidence="3" key="1">
    <citation type="journal article" date="2006" name="PLoS Biol.">
        <title>Macronuclear genome sequence of the ciliate Tetrahymena thermophila, a model eukaryote.</title>
        <authorList>
            <person name="Eisen J.A."/>
            <person name="Coyne R.S."/>
            <person name="Wu M."/>
            <person name="Wu D."/>
            <person name="Thiagarajan M."/>
            <person name="Wortman J.R."/>
            <person name="Badger J.H."/>
            <person name="Ren Q."/>
            <person name="Amedeo P."/>
            <person name="Jones K.M."/>
            <person name="Tallon L.J."/>
            <person name="Delcher A.L."/>
            <person name="Salzberg S.L."/>
            <person name="Silva J.C."/>
            <person name="Haas B.J."/>
            <person name="Majoros W.H."/>
            <person name="Farzad M."/>
            <person name="Carlton J.M."/>
            <person name="Smith R.K. Jr."/>
            <person name="Garg J."/>
            <person name="Pearlman R.E."/>
            <person name="Karrer K.M."/>
            <person name="Sun L."/>
            <person name="Manning G."/>
            <person name="Elde N.C."/>
            <person name="Turkewitz A.P."/>
            <person name="Asai D.J."/>
            <person name="Wilkes D.E."/>
            <person name="Wang Y."/>
            <person name="Cai H."/>
            <person name="Collins K."/>
            <person name="Stewart B.A."/>
            <person name="Lee S.R."/>
            <person name="Wilamowska K."/>
            <person name="Weinberg Z."/>
            <person name="Ruzzo W.L."/>
            <person name="Wloga D."/>
            <person name="Gaertig J."/>
            <person name="Frankel J."/>
            <person name="Tsao C.-C."/>
            <person name="Gorovsky M.A."/>
            <person name="Keeling P.J."/>
            <person name="Waller R.F."/>
            <person name="Patron N.J."/>
            <person name="Cherry J.M."/>
            <person name="Stover N.A."/>
            <person name="Krieger C.J."/>
            <person name="del Toro C."/>
            <person name="Ryder H.F."/>
            <person name="Williamson S.C."/>
            <person name="Barbeau R.A."/>
            <person name="Hamilton E.P."/>
            <person name="Orias E."/>
        </authorList>
    </citation>
    <scope>NUCLEOTIDE SEQUENCE [LARGE SCALE GENOMIC DNA]</scope>
    <source>
        <strain evidence="3">SB210</strain>
    </source>
</reference>
<proteinExistence type="predicted"/>
<evidence type="ECO:0000256" key="1">
    <source>
        <dbReference type="SAM" id="Phobius"/>
    </source>
</evidence>
<dbReference type="AlphaFoldDB" id="W7X5P1"/>
<protein>
    <submittedName>
        <fullName evidence="2">Transmembrane protein, putative</fullName>
    </submittedName>
</protein>
<keyword evidence="1" id="KW-1133">Transmembrane helix</keyword>
<dbReference type="EMBL" id="GG662717">
    <property type="protein sequence ID" value="EWS74680.1"/>
    <property type="molecule type" value="Genomic_DNA"/>
</dbReference>
<dbReference type="KEGG" id="tet:TTHERM_000522098"/>
<keyword evidence="1 2" id="KW-0812">Transmembrane</keyword>
<sequence length="216" mass="25110">MSYSIISYIFNRIFNFQSGDFVIQVFFMCSIALKNGQSIYLLLLLIMLPSLDFQNQARVNSLSQNSFFIPSSYNEIPYFLSICSLSFCQNSSSTSEKSLFIFLQKLSNENKILQMKFQRLSMLKNIYVFSSQCDPLFCLLRLLFVADKDQLINRQSSLQYTLNRSTMNEMKSPTSSVIIFKYIDGQLSFKESQVNPKSSTYLESKYAIGFFYVFYI</sequence>
<evidence type="ECO:0000313" key="2">
    <source>
        <dbReference type="EMBL" id="EWS74680.1"/>
    </source>
</evidence>
<keyword evidence="3" id="KW-1185">Reference proteome</keyword>
<accession>W7X5P1</accession>
<dbReference type="SUPFAM" id="SSF158842">
    <property type="entry name" value="PMT central region-like"/>
    <property type="match status" value="1"/>
</dbReference>
<organism evidence="2 3">
    <name type="scientific">Tetrahymena thermophila (strain SB210)</name>
    <dbReference type="NCBI Taxonomy" id="312017"/>
    <lineage>
        <taxon>Eukaryota</taxon>
        <taxon>Sar</taxon>
        <taxon>Alveolata</taxon>
        <taxon>Ciliophora</taxon>
        <taxon>Intramacronucleata</taxon>
        <taxon>Oligohymenophorea</taxon>
        <taxon>Hymenostomatida</taxon>
        <taxon>Tetrahymenina</taxon>
        <taxon>Tetrahymenidae</taxon>
        <taxon>Tetrahymena</taxon>
    </lineage>
</organism>